<feature type="compositionally biased region" description="Pro residues" evidence="13">
    <location>
        <begin position="2748"/>
        <end position="2757"/>
    </location>
</feature>
<proteinExistence type="inferred from homology"/>
<sequence>MSNGDWGQSQRPRGTGPVRGIRTMDVNAPGGGSGGSALRILGTASCNQAHCKFGRFAGIQCVSNCVLYLVKSFLAGRPLTSRPELDEVLDEGARLDALMRQSGILKGHEMAQLTDVPSSVVLRGGGRVHIYRSAEIFGLVLFPAQIANSAVVQSLAEVLHGSYNGVAQFILYICDIYAGAIIIETDGSFYLFDPHCQKDAAPGTPAHVRVSTYAHDILQYVGAPGAQYTCVHLYFLPEAFETEDPRIFMLEHYGVYDFYEANGSGFDLVGPELVSSDGEAAGTPDADSSPPVMLPFERRIIPYNLRPLPSRSFTSDSFPAARYSPAKTNSPPPSPASAAPASAAPASAAPASAAPASAAPASAAPASVAPASVAPASVAPASAAPASAAPDSAAPASSPPLFIPIPGLGHTPGVPAPSTPPRASGSAAPQTPKRKKGLGKDSPHKKPTSGRRLPLSSTTDTEDDQLPRPPVPPHRPPSAARLPPPVIPIPHQSPPASPTPRRAPVSTIAPSVTPSPRLPLQIPIPLPQAAPSNPEIPLTTPSPSPTAAAAPTATTLSPPPTQQQPLQSAAPARSPPPTQQQPPQSAAPAPSPLLPQQQPPQSAAPAPSPLLPQQQPPPSAARAPSPLPPQQQPLPSATPAPPPAQQLPPSATTLEPEKNNPSAADRAGTEISPSPPFGQQPSFGDDASGGSGLVRYLSDLEEPFLSMSDSEEAESDLASDIPTTEDEDMFEDEVFSNSLESGSSAPTSPITLDTARSQYYQTTFDIETPEMDFVPLESNIARIAGHTYQEQAIVYDPASNREVPEADALSMIDYLLVTVVLEQGLIRSRDRSAVLNLLEFLKDWSGHLQVPTLDLEQLLTSELNIQNLANMLSENKGRAGEFHEHLAAKLEACLPSLATKDAVRVDAGAKMLAEIPQLAESDDGKFDLEAARRRLTDLLSGGDQEGEEGGGEPEDHSIYRGPHVDVPLVLDDESWKRLLSLAEAARTAVARQQAGVDEEDVRFLALLTAIEYGAPPAASVPPFVHNVAVRSKNAALHVRRCTADIRDKVASAASDYLSYLEDPSLPTVMDFDDLLTHLRHTCQIIASLPLLNIRYTSIEWDYRELLYLGTALSDMSGIPWPLERVEEDDPSIAPLPEFETVAKKQKELETTRENEKRLRTILDDIEAMLGLAGVASAPGAPISPASPSATPANHDNPEATPPLADTAALTIPVIEKYIANAGSIVGAAKNPTYIRLRDTIQQIVRSKKYLMNILKSITFYTIDNYIASFEESIDHLYRDLPVLDPEVQDGIDRILDPMVSEALHTFEMGNRLTLEPARLVALQNFATHSTLKETAAAVNLLPGLLAVYDATVTGQAPEDALRLLSGLQNQLSQTLIPGKLKKRFLSYLQKLKNNNNDQLRQKEVQAWRLEAEGFKPATEEQLEAFLDTAPNKELKRQYEKKLRQLMETGRKEKEKLREQEDKERRERRAREANEAWARIRKALGARPEPAPTSPDDWNTLLASLLPDNTDSAAAAAAAVARNTDILDSLTQILAAMLLGITRVRRERLRSLLVDDGGAAERMEAAEPGWFTDIETGPLARLDAWPATPAATAKEGGGGRGAEEAAGALFRARTAADAIRSALAQTRQALQSPDMKSAVVNTDLEAPYAEYERGLAGLLEKRRAAEAALTAIVSEYVDRTLPEATNDPGQANLPPPPTIPQATAPPRLASDLALWPKKPQLLTRRERDDLLQATGDFFSELLTEAEAAEVRALEEQVRESQTLMAKAHEMAASTRRGFHTALEAVLSRSRDEAPDDELRSLLPSPPKAPVQAPLEAALARAAAGNGSWPYRKSLAAAKWIRGICEAVRGLSEGALALAGGAGAWLNLAAAADGEIHELTRLLEVEGMAQNSMDGMEELRLALATLDPKRVAGGKETVADWKRRLSRLEAIIQEAQEESQLQGTLQDLVTQARGHTDPRQLKIVVEAARGLALGASAGSQYALLKDKLLRYASAKQSFLAFYETAQPTVFVKHPLTNNLPLLITISAPPTGWGNGAPTRRAQFLAAAGPAKYAGTLWLETESPCDPLNPAYVSADTQEPLNYIPVYHNFLEYVMPTVLENPEAFSLTPAGRPQAIGPPQDDQERRRRTLASVASARLSAAAADSYWDTWPDVESNAGELLREYVSAPKALMEDLADNPIVAMTLLAHASLIASRNHPPYPAPATDREVILLEQREIMALLVGTHPAYAAAFLGAPSFYAGLGLVSALARDGGLGDLLSDSVLTYRLVRSPASGRGGMPSTTRGSDDGEDARRLTRHRIAGPPTGFIFFQDAWEEMDTRAALWPHPEFLGLVHNQSTARARACMLLLARRCFAPEALQQLWHSLRPLEGPVAFQDYLRDFVKQAYTRGEELPRAEGLEVPRETPSSYGTVTGRALRNLMPYGTPITGPKRGSGDTIPVSVFEAAVAAAFLGRPLTLFVSSQYLFNLKTLGQVRVVAPLLYCDGHSEPFRSLVETISLNFLQDLDGYSESFEPEMSIFARQAVWLRELLTEARAAKPKEARPPTVAILANRKNIIWKCFTYRHNLPDVQFYFNAAGASRWPTDVLNPSFYENEDPPLPVGYQLPPNPRNVQELFSGFPPRVGHGLVSGDGFQSADNTPASSDWLQQLGGGETDQGEEGSTTAESEASGPPSPQSPLLEKVAPGRPRDWLSPTSSPRDATVTPGLAAPITLPVPRLMARPYFGAETRASESPDRSPGTSPRPWPKDSLELLPQPAPQQPPSSPWASEQGPIVYTLSPHSTPSTASGSQKKHTIQIPGLVPSQKPSYPPSAPYKPGQSTGGIAPTPSAASLTTFGLQPQDTQASSQDPPYGHSIMQREKKQQGGREEAAEIRPSATRLPTAVGLRPRAPVVAAGAAASATPAFDPGEAPSGLPLPQAPALGSGLAAPAHTPVGALAPRPQKTQAQRPQDAAALPTPTIKAVGARPVPKATGALATGARPRGQPTAAPPSAASPPRVSLPVRSRQQQSPAIPLPPMHSGSEPGARPEVRLSQYRHAGPQTYTVQKEAPPSAASQLPKMPKCKDSMYYPPSGSARYPAPFQALSFSQSVASPAPSSDQTTLLWNTPSVVTQFLSIEDIIREVVTGGSTSSDLVVPSGSPSSLSTAAPEQDLRYSLTLSQASRVLSRFVSQLRRKLERSTHRLIADLERLKFLYL</sequence>
<keyword evidence="4" id="KW-1130">Modulation of host ubiquitin pathway by virus</keyword>
<feature type="region of interest" description="Disordered" evidence="13">
    <location>
        <begin position="3033"/>
        <end position="3053"/>
    </location>
</feature>
<keyword evidence="10" id="KW-0946">Virion</keyword>
<keyword evidence="3" id="KW-0945">Host-virus interaction</keyword>
<evidence type="ECO:0000256" key="3">
    <source>
        <dbReference type="ARBA" id="ARBA00022581"/>
    </source>
</evidence>
<reference evidence="15" key="1">
    <citation type="journal article" date="2018" name="Int. J. Cancer">
        <title>High risk Epstein-Barr virus variants characterized by distinct polymorphisms in the EBER locus are strongly associated with nasopharyngeal carcinoma.</title>
        <authorList>
            <person name="Hui K.F."/>
            <person name="Chan T.F."/>
            <person name="Yang W."/>
            <person name="Shen J.J."/>
            <person name="Lam K.P."/>
            <person name="Kwok H."/>
            <person name="Sham P.C."/>
            <person name="Tsao S.W."/>
            <person name="Kwong D.L."/>
            <person name="Lung M.L."/>
            <person name="Chiang A.K."/>
        </authorList>
    </citation>
    <scope>NUCLEOTIDE SEQUENCE</scope>
    <source>
        <strain evidence="15">HKHD90</strain>
    </source>
</reference>
<feature type="compositionally biased region" description="Polar residues" evidence="13">
    <location>
        <begin position="2771"/>
        <end position="2782"/>
    </location>
</feature>
<evidence type="ECO:0000256" key="5">
    <source>
        <dbReference type="ARBA" id="ARBA00022670"/>
    </source>
</evidence>
<feature type="region of interest" description="Disordered" evidence="13">
    <location>
        <begin position="938"/>
        <end position="960"/>
    </location>
</feature>
<feature type="region of interest" description="Disordered" evidence="13">
    <location>
        <begin position="2720"/>
        <end position="2876"/>
    </location>
</feature>
<dbReference type="PANTHER" id="PTHR48125">
    <property type="entry name" value="LP07818P1"/>
    <property type="match status" value="1"/>
</dbReference>
<evidence type="ECO:0000313" key="15">
    <source>
        <dbReference type="EMBL" id="QAE28428.1"/>
    </source>
</evidence>
<evidence type="ECO:0000256" key="4">
    <source>
        <dbReference type="ARBA" id="ARBA00022662"/>
    </source>
</evidence>
<dbReference type="GO" id="GO:0044423">
    <property type="term" value="C:virion component"/>
    <property type="evidence" value="ECO:0007669"/>
    <property type="project" value="UniProtKB-KW"/>
</dbReference>
<feature type="compositionally biased region" description="Basic and acidic residues" evidence="13">
    <location>
        <begin position="2849"/>
        <end position="2864"/>
    </location>
</feature>
<dbReference type="Gene3D" id="3.90.70.120">
    <property type="match status" value="1"/>
</dbReference>
<keyword evidence="11" id="KW-1127">Modulation of host ubiquitin pathway by viral deubiquitinase</keyword>
<keyword evidence="7" id="KW-0833">Ubl conjugation pathway</keyword>
<feature type="compositionally biased region" description="Pro residues" evidence="13">
    <location>
        <begin position="467"/>
        <end position="498"/>
    </location>
</feature>
<dbReference type="SUPFAM" id="SSF54001">
    <property type="entry name" value="Cysteine proteinases"/>
    <property type="match status" value="1"/>
</dbReference>
<keyword evidence="9" id="KW-0788">Thiol protease</keyword>
<feature type="domain" description="Peptidase C76" evidence="14">
    <location>
        <begin position="41"/>
        <end position="258"/>
    </location>
</feature>
<evidence type="ECO:0000256" key="1">
    <source>
        <dbReference type="ARBA" id="ARBA00022562"/>
    </source>
</evidence>
<feature type="compositionally biased region" description="Polar residues" evidence="13">
    <location>
        <begin position="1"/>
        <end position="12"/>
    </location>
</feature>
<feature type="compositionally biased region" description="Low complexity" evidence="13">
    <location>
        <begin position="581"/>
        <end position="605"/>
    </location>
</feature>
<feature type="compositionally biased region" description="Low complexity" evidence="13">
    <location>
        <begin position="1180"/>
        <end position="1192"/>
    </location>
</feature>
<gene>
    <name evidence="15" type="primary">BPLF1</name>
</gene>
<feature type="region of interest" description="Disordered" evidence="13">
    <location>
        <begin position="319"/>
        <end position="342"/>
    </location>
</feature>
<accession>A0A410I8A9</accession>
<evidence type="ECO:0000256" key="7">
    <source>
        <dbReference type="ARBA" id="ARBA00022786"/>
    </source>
</evidence>
<feature type="compositionally biased region" description="Low complexity" evidence="13">
    <location>
        <begin position="529"/>
        <end position="556"/>
    </location>
</feature>
<feature type="region of interest" description="Disordered" evidence="13">
    <location>
        <begin position="1"/>
        <end position="30"/>
    </location>
</feature>
<keyword evidence="6" id="KW-0677">Repeat</keyword>
<keyword evidence="5" id="KW-0645">Protease</keyword>
<dbReference type="InterPro" id="IPR006928">
    <property type="entry name" value="Herpes_teg_USP"/>
</dbReference>
<evidence type="ECO:0000259" key="14">
    <source>
        <dbReference type="PROSITE" id="PS51521"/>
    </source>
</evidence>
<feature type="compositionally biased region" description="Low complexity" evidence="13">
    <location>
        <begin position="2891"/>
        <end position="2922"/>
    </location>
</feature>
<feature type="compositionally biased region" description="Low complexity" evidence="13">
    <location>
        <begin position="563"/>
        <end position="572"/>
    </location>
</feature>
<feature type="compositionally biased region" description="Polar residues" evidence="13">
    <location>
        <begin position="2629"/>
        <end position="2640"/>
    </location>
</feature>
<dbReference type="GO" id="GO:0039648">
    <property type="term" value="P:symbiont-mediated perturbation of host ubiquitin-like protein modification"/>
    <property type="evidence" value="ECO:0007669"/>
    <property type="project" value="UniProtKB-KW"/>
</dbReference>
<dbReference type="PANTHER" id="PTHR48125:SF12">
    <property type="entry name" value="AT HOOK TRANSCRIPTION FACTOR FAMILY-RELATED"/>
    <property type="match status" value="1"/>
</dbReference>
<feature type="compositionally biased region" description="Pro residues" evidence="13">
    <location>
        <begin position="606"/>
        <end position="646"/>
    </location>
</feature>
<evidence type="ECO:0000256" key="12">
    <source>
        <dbReference type="ARBA" id="ARBA00023200"/>
    </source>
</evidence>
<feature type="region of interest" description="Disordered" evidence="13">
    <location>
        <begin position="386"/>
        <end position="693"/>
    </location>
</feature>
<keyword evidence="2" id="KW-0920">Virion tegument</keyword>
<feature type="region of interest" description="Disordered" evidence="13">
    <location>
        <begin position="1445"/>
        <end position="1471"/>
    </location>
</feature>
<dbReference type="InterPro" id="IPR034702">
    <property type="entry name" value="HSV_LTP"/>
</dbReference>
<evidence type="ECO:0000256" key="10">
    <source>
        <dbReference type="ARBA" id="ARBA00022844"/>
    </source>
</evidence>
<feature type="region of interest" description="Disordered" evidence="13">
    <location>
        <begin position="2621"/>
        <end position="2701"/>
    </location>
</feature>
<feature type="compositionally biased region" description="Polar residues" evidence="13">
    <location>
        <begin position="2821"/>
        <end position="2841"/>
    </location>
</feature>
<feature type="region of interest" description="Disordered" evidence="13">
    <location>
        <begin position="2891"/>
        <end position="3021"/>
    </location>
</feature>
<protein>
    <submittedName>
        <fullName evidence="15">BPLF1</fullName>
    </submittedName>
</protein>
<evidence type="ECO:0000256" key="13">
    <source>
        <dbReference type="SAM" id="MobiDB-lite"/>
    </source>
</evidence>
<feature type="region of interest" description="Disordered" evidence="13">
    <location>
        <begin position="1180"/>
        <end position="1203"/>
    </location>
</feature>
<evidence type="ECO:0000256" key="8">
    <source>
        <dbReference type="ARBA" id="ARBA00022801"/>
    </source>
</evidence>
<feature type="compositionally biased region" description="Low complexity" evidence="13">
    <location>
        <begin position="2653"/>
        <end position="2664"/>
    </location>
</feature>
<keyword evidence="8" id="KW-0378">Hydrolase</keyword>
<dbReference type="Pfam" id="PF04843">
    <property type="entry name" value="Herpes_teg_N"/>
    <property type="match status" value="1"/>
</dbReference>
<keyword evidence="1" id="KW-1048">Host nucleus</keyword>
<dbReference type="GO" id="GO:0006508">
    <property type="term" value="P:proteolysis"/>
    <property type="evidence" value="ECO:0007669"/>
    <property type="project" value="UniProtKB-KW"/>
</dbReference>
<feature type="compositionally biased region" description="Low complexity" evidence="13">
    <location>
        <begin position="386"/>
        <end position="396"/>
    </location>
</feature>
<dbReference type="EMBL" id="MH590459">
    <property type="protein sequence ID" value="QAE28428.1"/>
    <property type="molecule type" value="Genomic_DNA"/>
</dbReference>
<organismHost>
    <name type="scientific">Homo sapiens</name>
    <name type="common">Human</name>
    <dbReference type="NCBI Taxonomy" id="9606"/>
</organismHost>
<dbReference type="PROSITE" id="PS51521">
    <property type="entry name" value="HTUSP"/>
    <property type="match status" value="1"/>
</dbReference>
<dbReference type="HAMAP" id="MF_04044">
    <property type="entry name" value="HSV_LTP"/>
    <property type="match status" value="1"/>
</dbReference>
<dbReference type="InterPro" id="IPR038765">
    <property type="entry name" value="Papain-like_cys_pep_sf"/>
</dbReference>
<keyword evidence="12" id="KW-1035">Host cytoplasm</keyword>
<evidence type="ECO:0000256" key="11">
    <source>
        <dbReference type="ARBA" id="ARBA00022876"/>
    </source>
</evidence>
<dbReference type="GO" id="GO:0004843">
    <property type="term" value="F:cysteine-type deubiquitinase activity"/>
    <property type="evidence" value="ECO:0007669"/>
    <property type="project" value="InterPro"/>
</dbReference>
<name>A0A410I8A9_EBVG</name>
<evidence type="ECO:0000256" key="2">
    <source>
        <dbReference type="ARBA" id="ARBA00022580"/>
    </source>
</evidence>
<evidence type="ECO:0000256" key="9">
    <source>
        <dbReference type="ARBA" id="ARBA00022807"/>
    </source>
</evidence>
<organism evidence="15">
    <name type="scientific">Epstein-Barr virus (strain GD1)</name>
    <name type="common">HHV-4</name>
    <name type="synonym">Human gammaherpesvirus 4</name>
    <dbReference type="NCBI Taxonomy" id="10376"/>
    <lineage>
        <taxon>Viruses</taxon>
        <taxon>Duplodnaviria</taxon>
        <taxon>Heunggongvirae</taxon>
        <taxon>Peploviricota</taxon>
        <taxon>Herviviricetes</taxon>
        <taxon>Herpesvirales</taxon>
        <taxon>Orthoherpesviridae</taxon>
        <taxon>Gammaherpesvirinae</taxon>
        <taxon>Lymphocryptovirus</taxon>
        <taxon>Lymphocryptovirus humangamma4</taxon>
    </lineage>
</organism>
<evidence type="ECO:0000256" key="6">
    <source>
        <dbReference type="ARBA" id="ARBA00022737"/>
    </source>
</evidence>